<comment type="caution">
    <text evidence="1">The sequence shown here is derived from an EMBL/GenBank/DDBJ whole genome shotgun (WGS) entry which is preliminary data.</text>
</comment>
<keyword evidence="2" id="KW-1185">Reference proteome</keyword>
<evidence type="ECO:0000313" key="2">
    <source>
        <dbReference type="Proteomes" id="UP001056120"/>
    </source>
</evidence>
<organism evidence="1 2">
    <name type="scientific">Smallanthus sonchifolius</name>
    <dbReference type="NCBI Taxonomy" id="185202"/>
    <lineage>
        <taxon>Eukaryota</taxon>
        <taxon>Viridiplantae</taxon>
        <taxon>Streptophyta</taxon>
        <taxon>Embryophyta</taxon>
        <taxon>Tracheophyta</taxon>
        <taxon>Spermatophyta</taxon>
        <taxon>Magnoliopsida</taxon>
        <taxon>eudicotyledons</taxon>
        <taxon>Gunneridae</taxon>
        <taxon>Pentapetalae</taxon>
        <taxon>asterids</taxon>
        <taxon>campanulids</taxon>
        <taxon>Asterales</taxon>
        <taxon>Asteraceae</taxon>
        <taxon>Asteroideae</taxon>
        <taxon>Heliantheae alliance</taxon>
        <taxon>Millerieae</taxon>
        <taxon>Smallanthus</taxon>
    </lineage>
</organism>
<name>A0ACB9B7D6_9ASTR</name>
<reference evidence="1 2" key="2">
    <citation type="journal article" date="2022" name="Mol. Ecol. Resour.">
        <title>The genomes of chicory, endive, great burdock and yacon provide insights into Asteraceae paleo-polyploidization history and plant inulin production.</title>
        <authorList>
            <person name="Fan W."/>
            <person name="Wang S."/>
            <person name="Wang H."/>
            <person name="Wang A."/>
            <person name="Jiang F."/>
            <person name="Liu H."/>
            <person name="Zhao H."/>
            <person name="Xu D."/>
            <person name="Zhang Y."/>
        </authorList>
    </citation>
    <scope>NUCLEOTIDE SEQUENCE [LARGE SCALE GENOMIC DNA]</scope>
    <source>
        <strain evidence="2">cv. Yunnan</strain>
        <tissue evidence="1">Leaves</tissue>
    </source>
</reference>
<gene>
    <name evidence="1" type="ORF">L1987_69739</name>
</gene>
<sequence length="162" mass="18330">MFLLVQAIINGAEKPGPTHQSFKCRDTGNFKSDDQIRCRDRAFKSLTERMELKLVIYTGYEIGSFTNSKLEGVWSYALCPPNIKKEACLECLNNTIPYLTQNCPKQKERVAWTALPKVTCIVRYAADRDITGDYSQWAWTSFSTPPNQTPATVAELEKGLIL</sequence>
<reference evidence="2" key="1">
    <citation type="journal article" date="2022" name="Mol. Ecol. Resour.">
        <title>The genomes of chicory, endive, great burdock and yacon provide insights into Asteraceae palaeo-polyploidization history and plant inulin production.</title>
        <authorList>
            <person name="Fan W."/>
            <person name="Wang S."/>
            <person name="Wang H."/>
            <person name="Wang A."/>
            <person name="Jiang F."/>
            <person name="Liu H."/>
            <person name="Zhao H."/>
            <person name="Xu D."/>
            <person name="Zhang Y."/>
        </authorList>
    </citation>
    <scope>NUCLEOTIDE SEQUENCE [LARGE SCALE GENOMIC DNA]</scope>
    <source>
        <strain evidence="2">cv. Yunnan</strain>
    </source>
</reference>
<dbReference type="EMBL" id="CM042040">
    <property type="protein sequence ID" value="KAI3717855.1"/>
    <property type="molecule type" value="Genomic_DNA"/>
</dbReference>
<accession>A0ACB9B7D6</accession>
<proteinExistence type="predicted"/>
<protein>
    <submittedName>
        <fullName evidence="1">Uncharacterized protein</fullName>
    </submittedName>
</protein>
<evidence type="ECO:0000313" key="1">
    <source>
        <dbReference type="EMBL" id="KAI3717855.1"/>
    </source>
</evidence>
<dbReference type="Proteomes" id="UP001056120">
    <property type="component" value="Linkage Group LG23"/>
</dbReference>